<dbReference type="Proteomes" id="UP000594262">
    <property type="component" value="Unplaced"/>
</dbReference>
<dbReference type="NCBIfam" id="TIGR04474">
    <property type="entry name" value="tcm_partner"/>
    <property type="match status" value="1"/>
</dbReference>
<protein>
    <submittedName>
        <fullName evidence="2">Uncharacterized protein</fullName>
    </submittedName>
</protein>
<dbReference type="EnsemblMetazoa" id="CLYHEMT001647.1">
    <property type="protein sequence ID" value="CLYHEMP001647.1"/>
    <property type="gene ID" value="CLYHEMG001647"/>
</dbReference>
<evidence type="ECO:0000313" key="3">
    <source>
        <dbReference type="Proteomes" id="UP000594262"/>
    </source>
</evidence>
<sequence>MSATKNFFDREDSPHGLSKRVVLYRYLQQKFAIALNTGEPSTGYDFTYFDAFCGTGKYRTPQQPEKTVKDPLKAIISKQINFEVEPEPCFFDPKNASGKRKSTTKLKAGGKKKKVEQEEETKQPPFPLEYGSPLVSLEALIKTFKERYNKSWQFKRFLYVFEDKQEDYIEKLKRNVRQYLLSADLETKWLEEKQDFWQINIEHSHRKSKNDETIVTVKAQINILFIVGQFQEFEPDQELFEGSKVRLTTCKPMVTFLDPFGYSDTQMDKVIEYLGKRRDVLLFFGVENINRFYREPKFEQRFAELMGDKNWKSYLPEEYKSLQPADKMKALVDVYGKCLRLKHPEDPLLRTCHISMRRGSSQGVDRGCIYDLIGFCFGLKSLSQMKYAMGVGSQNSPKEFGNELYFSDYHYDVNGKWSPLNSRVAEADIIHQYWAGKTCTFGELKQWILTDTSLQIHSRPLQDLEIAGKLEVLDTTYDYKDGGFYGFVEKREDKRGSERTKKGTMRRRKFPPDVGQLSTDIDGKWNTFRNAWQLRFIQLEI</sequence>
<organism evidence="2 3">
    <name type="scientific">Clytia hemisphaerica</name>
    <dbReference type="NCBI Taxonomy" id="252671"/>
    <lineage>
        <taxon>Eukaryota</taxon>
        <taxon>Metazoa</taxon>
        <taxon>Cnidaria</taxon>
        <taxon>Hydrozoa</taxon>
        <taxon>Hydroidolina</taxon>
        <taxon>Leptothecata</taxon>
        <taxon>Obeliida</taxon>
        <taxon>Clytiidae</taxon>
        <taxon>Clytia</taxon>
    </lineage>
</organism>
<reference evidence="2" key="1">
    <citation type="submission" date="2021-01" db="UniProtKB">
        <authorList>
            <consortium name="EnsemblMetazoa"/>
        </authorList>
    </citation>
    <scope>IDENTIFICATION</scope>
</reference>
<accession>A0A7M5WQE6</accession>
<name>A0A7M5WQE6_9CNID</name>
<dbReference type="AlphaFoldDB" id="A0A7M5WQE6"/>
<feature type="compositionally biased region" description="Basic residues" evidence="1">
    <location>
        <begin position="97"/>
        <end position="114"/>
    </location>
</feature>
<evidence type="ECO:0000313" key="2">
    <source>
        <dbReference type="EnsemblMetazoa" id="CLYHEMP001647.1"/>
    </source>
</evidence>
<feature type="region of interest" description="Disordered" evidence="1">
    <location>
        <begin position="93"/>
        <end position="124"/>
    </location>
</feature>
<evidence type="ECO:0000256" key="1">
    <source>
        <dbReference type="SAM" id="MobiDB-lite"/>
    </source>
</evidence>
<proteinExistence type="predicted"/>
<keyword evidence="3" id="KW-1185">Reference proteome</keyword>
<dbReference type="InterPro" id="IPR031009">
    <property type="entry name" value="Tcm_partner"/>
</dbReference>
<dbReference type="OrthoDB" id="6161140at2759"/>